<feature type="transmembrane region" description="Helical" evidence="10">
    <location>
        <begin position="801"/>
        <end position="826"/>
    </location>
</feature>
<dbReference type="GO" id="GO:0012505">
    <property type="term" value="C:endomembrane system"/>
    <property type="evidence" value="ECO:0007669"/>
    <property type="project" value="UniProtKB-SubCell"/>
</dbReference>
<evidence type="ECO:0000256" key="1">
    <source>
        <dbReference type="ARBA" id="ARBA00004127"/>
    </source>
</evidence>
<dbReference type="Pfam" id="PF00122">
    <property type="entry name" value="E1-E2_ATPase"/>
    <property type="match status" value="1"/>
</dbReference>
<dbReference type="GO" id="GO:0005524">
    <property type="term" value="F:ATP binding"/>
    <property type="evidence" value="ECO:0007669"/>
    <property type="project" value="UniProtKB-UniRule"/>
</dbReference>
<dbReference type="AlphaFoldDB" id="W7I8U7"/>
<dbReference type="GO" id="GO:0016887">
    <property type="term" value="F:ATP hydrolysis activity"/>
    <property type="evidence" value="ECO:0007669"/>
    <property type="project" value="InterPro"/>
</dbReference>
<dbReference type="SUPFAM" id="SSF56784">
    <property type="entry name" value="HAD-like"/>
    <property type="match status" value="1"/>
</dbReference>
<feature type="transmembrane region" description="Helical" evidence="10">
    <location>
        <begin position="838"/>
        <end position="867"/>
    </location>
</feature>
<evidence type="ECO:0000256" key="2">
    <source>
        <dbReference type="ARBA" id="ARBA00006024"/>
    </source>
</evidence>
<dbReference type="NCBIfam" id="TIGR01494">
    <property type="entry name" value="ATPase_P-type"/>
    <property type="match status" value="1"/>
</dbReference>
<dbReference type="PROSITE" id="PS00154">
    <property type="entry name" value="ATPASE_E1_E2"/>
    <property type="match status" value="1"/>
</dbReference>
<dbReference type="GO" id="GO:0005507">
    <property type="term" value="F:copper ion binding"/>
    <property type="evidence" value="ECO:0007669"/>
    <property type="project" value="TreeGrafter"/>
</dbReference>
<dbReference type="NCBIfam" id="TIGR01525">
    <property type="entry name" value="ATPase-IB_hvy"/>
    <property type="match status" value="1"/>
</dbReference>
<dbReference type="InterPro" id="IPR036163">
    <property type="entry name" value="HMA_dom_sf"/>
</dbReference>
<comment type="similarity">
    <text evidence="2 10">Belongs to the cation transport ATPase (P-type) (TC 3.A.3) family. Type IB subfamily.</text>
</comment>
<evidence type="ECO:0000256" key="7">
    <source>
        <dbReference type="ARBA" id="ARBA00022967"/>
    </source>
</evidence>
<dbReference type="HOGENOM" id="CLU_001771_0_0_1"/>
<evidence type="ECO:0000313" key="13">
    <source>
        <dbReference type="EMBL" id="EWC48467.1"/>
    </source>
</evidence>
<evidence type="ECO:0000259" key="12">
    <source>
        <dbReference type="Pfam" id="PF00122"/>
    </source>
</evidence>
<keyword evidence="14" id="KW-1185">Reference proteome</keyword>
<evidence type="ECO:0000256" key="6">
    <source>
        <dbReference type="ARBA" id="ARBA00022840"/>
    </source>
</evidence>
<dbReference type="PRINTS" id="PR00119">
    <property type="entry name" value="CATATPASE"/>
</dbReference>
<dbReference type="InterPro" id="IPR023299">
    <property type="entry name" value="ATPase_P-typ_cyto_dom_N"/>
</dbReference>
<dbReference type="InterPro" id="IPR018303">
    <property type="entry name" value="ATPase_P-typ_P_site"/>
</dbReference>
<dbReference type="InterPro" id="IPR044492">
    <property type="entry name" value="P_typ_ATPase_HD_dom"/>
</dbReference>
<feature type="region of interest" description="Disordered" evidence="11">
    <location>
        <begin position="92"/>
        <end position="192"/>
    </location>
</feature>
<dbReference type="SFLD" id="SFLDS00003">
    <property type="entry name" value="Haloacid_Dehalogenase"/>
    <property type="match status" value="1"/>
</dbReference>
<feature type="domain" description="P-type ATPase A" evidence="12">
    <location>
        <begin position="687"/>
        <end position="784"/>
    </location>
</feature>
<feature type="compositionally biased region" description="Low complexity" evidence="11">
    <location>
        <begin position="124"/>
        <end position="135"/>
    </location>
</feature>
<dbReference type="Gene3D" id="3.40.1110.10">
    <property type="entry name" value="Calcium-transporting ATPase, cytoplasmic domain N"/>
    <property type="match status" value="1"/>
</dbReference>
<dbReference type="GO" id="GO:0055070">
    <property type="term" value="P:copper ion homeostasis"/>
    <property type="evidence" value="ECO:0007669"/>
    <property type="project" value="TreeGrafter"/>
</dbReference>
<dbReference type="SUPFAM" id="SSF81665">
    <property type="entry name" value="Calcium ATPase, transmembrane domain M"/>
    <property type="match status" value="1"/>
</dbReference>
<dbReference type="PANTHER" id="PTHR43520:SF8">
    <property type="entry name" value="P-TYPE CU(+) TRANSPORTER"/>
    <property type="match status" value="1"/>
</dbReference>
<dbReference type="GO" id="GO:0043682">
    <property type="term" value="F:P-type divalent copper transporter activity"/>
    <property type="evidence" value="ECO:0007669"/>
    <property type="project" value="TreeGrafter"/>
</dbReference>
<feature type="region of interest" description="Disordered" evidence="11">
    <location>
        <begin position="1"/>
        <end position="20"/>
    </location>
</feature>
<evidence type="ECO:0000256" key="4">
    <source>
        <dbReference type="ARBA" id="ARBA00022723"/>
    </source>
</evidence>
<keyword evidence="8 10" id="KW-1133">Transmembrane helix</keyword>
<dbReference type="InterPro" id="IPR036412">
    <property type="entry name" value="HAD-like_sf"/>
</dbReference>
<dbReference type="EMBL" id="KI966390">
    <property type="protein sequence ID" value="EWC48467.1"/>
    <property type="molecule type" value="Genomic_DNA"/>
</dbReference>
<dbReference type="Pfam" id="PF00702">
    <property type="entry name" value="Hydrolase"/>
    <property type="match status" value="1"/>
</dbReference>
<keyword evidence="9 10" id="KW-0472">Membrane</keyword>
<evidence type="ECO:0000256" key="10">
    <source>
        <dbReference type="RuleBase" id="RU362081"/>
    </source>
</evidence>
<keyword evidence="3 10" id="KW-0812">Transmembrane</keyword>
<feature type="transmembrane region" description="Helical" evidence="10">
    <location>
        <begin position="518"/>
        <end position="539"/>
    </location>
</feature>
<dbReference type="SUPFAM" id="SSF81653">
    <property type="entry name" value="Calcium ATPase, transduction domain A"/>
    <property type="match status" value="1"/>
</dbReference>
<feature type="transmembrane region" description="Helical" evidence="10">
    <location>
        <begin position="1196"/>
        <end position="1216"/>
    </location>
</feature>
<evidence type="ECO:0000256" key="8">
    <source>
        <dbReference type="ARBA" id="ARBA00022989"/>
    </source>
</evidence>
<proteinExistence type="inferred from homology"/>
<evidence type="ECO:0000256" key="11">
    <source>
        <dbReference type="SAM" id="MobiDB-lite"/>
    </source>
</evidence>
<evidence type="ECO:0000256" key="3">
    <source>
        <dbReference type="ARBA" id="ARBA00022692"/>
    </source>
</evidence>
<dbReference type="PANTHER" id="PTHR43520">
    <property type="entry name" value="ATP7, ISOFORM B"/>
    <property type="match status" value="1"/>
</dbReference>
<dbReference type="Gene3D" id="3.40.50.1000">
    <property type="entry name" value="HAD superfamily/HAD-like"/>
    <property type="match status" value="1"/>
</dbReference>
<dbReference type="Proteomes" id="UP000024837">
    <property type="component" value="Unassembled WGS sequence"/>
</dbReference>
<comment type="subcellular location">
    <subcellularLocation>
        <location evidence="1">Endomembrane system</location>
        <topology evidence="1">Multi-pass membrane protein</topology>
    </subcellularLocation>
    <subcellularLocation>
        <location evidence="10">Membrane</location>
    </subcellularLocation>
</comment>
<dbReference type="Gene3D" id="2.70.150.10">
    <property type="entry name" value="Calcium-transporting ATPase, cytoplasmic transduction domain A"/>
    <property type="match status" value="1"/>
</dbReference>
<dbReference type="InterPro" id="IPR023298">
    <property type="entry name" value="ATPase_P-typ_TM_dom_sf"/>
</dbReference>
<dbReference type="InterPro" id="IPR023214">
    <property type="entry name" value="HAD_sf"/>
</dbReference>
<dbReference type="Gene3D" id="3.30.70.100">
    <property type="match status" value="1"/>
</dbReference>
<keyword evidence="6 10" id="KW-0067">ATP-binding</keyword>
<keyword evidence="5 10" id="KW-0547">Nucleotide-binding</keyword>
<gene>
    <name evidence="13" type="ORF">DRE_02236</name>
</gene>
<evidence type="ECO:0000256" key="5">
    <source>
        <dbReference type="ARBA" id="ARBA00022741"/>
    </source>
</evidence>
<feature type="transmembrane region" description="Helical" evidence="10">
    <location>
        <begin position="559"/>
        <end position="582"/>
    </location>
</feature>
<dbReference type="CDD" id="cd00371">
    <property type="entry name" value="HMA"/>
    <property type="match status" value="1"/>
</dbReference>
<accession>W7I8U7</accession>
<evidence type="ECO:0000256" key="9">
    <source>
        <dbReference type="ARBA" id="ARBA00023136"/>
    </source>
</evidence>
<feature type="transmembrane region" description="Helical" evidence="10">
    <location>
        <begin position="1222"/>
        <end position="1243"/>
    </location>
</feature>
<evidence type="ECO:0000313" key="14">
    <source>
        <dbReference type="Proteomes" id="UP000024837"/>
    </source>
</evidence>
<dbReference type="InterPro" id="IPR006121">
    <property type="entry name" value="HMA_dom"/>
</dbReference>
<name>W7I8U7_9PEZI</name>
<dbReference type="SFLD" id="SFLDG00002">
    <property type="entry name" value="C1.7:_P-type_atpase_like"/>
    <property type="match status" value="1"/>
</dbReference>
<dbReference type="OrthoDB" id="432719at2759"/>
<dbReference type="SUPFAM" id="SSF55008">
    <property type="entry name" value="HMA, heavy metal-associated domain"/>
    <property type="match status" value="1"/>
</dbReference>
<dbReference type="InterPro" id="IPR001757">
    <property type="entry name" value="P_typ_ATPase"/>
</dbReference>
<dbReference type="SFLD" id="SFLDF00027">
    <property type="entry name" value="p-type_atpase"/>
    <property type="match status" value="1"/>
</dbReference>
<dbReference type="InterPro" id="IPR027256">
    <property type="entry name" value="P-typ_ATPase_IB"/>
</dbReference>
<protein>
    <recommendedName>
        <fullName evidence="12">P-type ATPase A domain-containing protein</fullName>
    </recommendedName>
</protein>
<dbReference type="InterPro" id="IPR059000">
    <property type="entry name" value="ATPase_P-type_domA"/>
</dbReference>
<feature type="transmembrane region" description="Helical" evidence="10">
    <location>
        <begin position="594"/>
        <end position="617"/>
    </location>
</feature>
<keyword evidence="4 10" id="KW-0479">Metal-binding</keyword>
<feature type="compositionally biased region" description="Basic and acidic residues" evidence="11">
    <location>
        <begin position="141"/>
        <end position="151"/>
    </location>
</feature>
<organism evidence="13 14">
    <name type="scientific">Drechslerella stenobrocha 248</name>
    <dbReference type="NCBI Taxonomy" id="1043628"/>
    <lineage>
        <taxon>Eukaryota</taxon>
        <taxon>Fungi</taxon>
        <taxon>Dikarya</taxon>
        <taxon>Ascomycota</taxon>
        <taxon>Pezizomycotina</taxon>
        <taxon>Orbiliomycetes</taxon>
        <taxon>Orbiliales</taxon>
        <taxon>Orbiliaceae</taxon>
        <taxon>Drechslerella</taxon>
    </lineage>
</organism>
<dbReference type="GO" id="GO:0016020">
    <property type="term" value="C:membrane"/>
    <property type="evidence" value="ECO:0007669"/>
    <property type="project" value="UniProtKB-SubCell"/>
</dbReference>
<dbReference type="InterPro" id="IPR008250">
    <property type="entry name" value="ATPase_P-typ_transduc_dom_A_sf"/>
</dbReference>
<keyword evidence="7" id="KW-1278">Translocase</keyword>
<sequence>MDTIAEHPAPEGNGGSSNLPLLRSKLKTTSLFSVIRDIVRFNPDTTGCCHVGKDDKKDVGKDGKTCGCTPDCWKNVAALLCKYELHDESDVGTSAMEHAEKSSPGSPDDLSFASGKSEKDGSHCSDSSCQSQSSGEPDNDTPEKTNDTVKMHDHHHKRHSQSGSASEKSDTTSIEEDRDQKDDMDPRISPSLNTALLGLPHALVTKHHHHYQVQKVPPPCAFHQSVASRHMAKLGEDARACAWIKGILLLVFENSQVGNLCCATQPDDTERIAARRCCLEDHSIESELGDSVDSLPSDESLIGSTKTLRQVSLAVTGMTCTTCETKLFKALRDIRGVVPKGTKGAHIWYDSKIIGQPKEQICAVVQKKTGFKCKILPYNDRAKGDRFKEILQVRLSLPDGVGADAVKKYIKLLKGVEKVYQIPELGPKKPLATRFMDFIRSWGSWGRQKLPGADPEKGMVGRSSKVFEIRYDPHTLHARNLLQYIRSYSRANVAPELVNTEDIDNFVARQAQRGLRRLLWRTIMAVLFTLPILIVTWTPSIKTNVPAATEMNPVRLANFIVLQVICFILATVVQLCGLPIFIKAYRSLIHQSRLDMDCLITLSTGAAYLYSCVFFVWNIQREATKMATGQLPSDAETERHDPIFETSTLLITLILAGRLLTGYIRHWATNRITVSSLQEKYCERSIQATYARLRNRQWKKEDVRLLHYGDIILSQTGQTIVTDGVVINGEATVDESHLTGEARPAQLQPGSSVIAGSKIVEGRLEYRVTKLAPENTIASMKRLVTTATGSRPRLQSYADRLATWLTPAILIVAVLAFAGWMIYYRVAKRDTTDVNTAVFRAITIGITVLAISCPCAVALAVPTVLIFSNQLGSKNGIVVKSPASLEKAVRIRMFVADKTGTLTTGNLQVTCAHYYANGIWTNDTNHQEVQAIQRMIHKLVAQDHHPVAKAVFGKLKEEYPDGPPPSDEDKRTRSIVGKGIEGVIAGRHIRGGKPGWVLKENLKNFDQKMLQRVVQDATRTPFIVVDVKAETILAIFGLEDTIRPEAADVIAQLQAKQIEVFMLSGDQTAVCKQVAAAVGIPSYNVVAECSPEDKALRIQMLQTRAQMDLDMLRFRSYWLMRFFRWFRTPRRYVLFLGDGTNDAAALTQADIGVTMSNCTDIAAGCADVGILSSSLTGVLALMALSEKAMHRIKWNFAWAIKYNLGAILVATGIVRWGLPAQYAGIGEAISVAPVFIIANSILWRKLKY</sequence>
<reference evidence="13 14" key="1">
    <citation type="submission" date="2013-05" db="EMBL/GenBank/DDBJ databases">
        <title>Drechslerella stenobrocha genome reveals carnivorous origination and mechanical trapping mechanism of predatory fungi.</title>
        <authorList>
            <person name="Liu X."/>
            <person name="Zhang W."/>
            <person name="Liu K."/>
        </authorList>
    </citation>
    <scope>NUCLEOTIDE SEQUENCE [LARGE SCALE GENOMIC DNA]</scope>
    <source>
        <strain evidence="13 14">248</strain>
    </source>
</reference>